<accession>A0ABT1RC40</accession>
<gene>
    <name evidence="1" type="ORF">GB927_022090</name>
</gene>
<dbReference type="Proteomes" id="UP000996601">
    <property type="component" value="Unassembled WGS sequence"/>
</dbReference>
<evidence type="ECO:0000313" key="2">
    <source>
        <dbReference type="Proteomes" id="UP000996601"/>
    </source>
</evidence>
<comment type="caution">
    <text evidence="1">The sequence shown here is derived from an EMBL/GenBank/DDBJ whole genome shotgun (WGS) entry which is preliminary data.</text>
</comment>
<proteinExistence type="predicted"/>
<reference evidence="1" key="1">
    <citation type="submission" date="2021-07" db="EMBL/GenBank/DDBJ databases">
        <title>Shinella sp. nov., a novel member of the genus Shinella from water.</title>
        <authorList>
            <person name="Deng Y."/>
        </authorList>
    </citation>
    <scope>NUCLEOTIDE SEQUENCE</scope>
    <source>
        <strain evidence="1">CPCC 100929</strain>
    </source>
</reference>
<keyword evidence="2" id="KW-1185">Reference proteome</keyword>
<dbReference type="EMBL" id="WHSB02000009">
    <property type="protein sequence ID" value="MCQ4632747.1"/>
    <property type="molecule type" value="Genomic_DNA"/>
</dbReference>
<evidence type="ECO:0000313" key="1">
    <source>
        <dbReference type="EMBL" id="MCQ4632747.1"/>
    </source>
</evidence>
<name>A0ABT1RC40_9HYPH</name>
<organism evidence="1 2">
    <name type="scientific">Shinella lacus</name>
    <dbReference type="NCBI Taxonomy" id="2654216"/>
    <lineage>
        <taxon>Bacteria</taxon>
        <taxon>Pseudomonadati</taxon>
        <taxon>Pseudomonadota</taxon>
        <taxon>Alphaproteobacteria</taxon>
        <taxon>Hyphomicrobiales</taxon>
        <taxon>Rhizobiaceae</taxon>
        <taxon>Shinella</taxon>
    </lineage>
</organism>
<protein>
    <submittedName>
        <fullName evidence="1">Uncharacterized protein</fullName>
    </submittedName>
</protein>
<dbReference type="RefSeq" id="WP_256119379.1">
    <property type="nucleotide sequence ID" value="NZ_WHSB02000009.1"/>
</dbReference>
<sequence>MINQELGELTRCYSNVDLPVEVDATLDSALSFEQQILKFGAAARRAVHMPALQRYLSENAARAVSGDLSDEALTEFFWFLFSQKDWPRIRSTAEGLRGRLRHLPLHVADLIFLAFYRSQRDRLMAGKERDGFAIDANETTAFLRAGWPSAERHLAAFEAMSAHATGNAVHARSSFVSVGDLKFIEPFAGISSVLVETNYAGTIVPGHDIEVSPSAAEHVTLLSLDRTYFEKYALLVARRYAETNPANGLHFHCVGFDPREAINSWGLPVSFGFTIDHTDLSGLEVRQKRGYYASARYIHLARYLQLYRSVFVGDVDGHVARDLRHMESEHTDLDVLLSTKVLDKARTLNRLPWESVTACSFMARQTPGALRFANRIGAYLQRIVENARSTGRPIWYADQTALFYCWLDSEHDVAFGTFAKPAFVQRGSWQLFQGEKERLDFLANP</sequence>